<name>A0A090XFP9_PAEMA</name>
<dbReference type="HAMAP" id="MF_01521">
    <property type="entry name" value="MntP_pump"/>
    <property type="match status" value="1"/>
</dbReference>
<dbReference type="GeneID" id="77011042"/>
<dbReference type="Pfam" id="PF02659">
    <property type="entry name" value="Mntp"/>
    <property type="match status" value="1"/>
</dbReference>
<keyword evidence="7 8" id="KW-0464">Manganese</keyword>
<accession>A0A090XFP9</accession>
<keyword evidence="5 8" id="KW-0406">Ion transport</keyword>
<feature type="transmembrane region" description="Helical" evidence="8">
    <location>
        <begin position="168"/>
        <end position="185"/>
    </location>
</feature>
<evidence type="ECO:0000256" key="3">
    <source>
        <dbReference type="ARBA" id="ARBA00022692"/>
    </source>
</evidence>
<sequence length="186" mass="19534">MTEVYARLGELFTILLMAVALGMDALSLGIGIGMRGVRSRDAIRIGSAVALFHVLMPLLGILAGKYVGILLGHLARYAAGGLLFVLGAHMIFSSVKGGGVQSISHRTWFGVLLFSLSVSIDSFSVGVSLGMFHGDWILTVLAFGFFGGLMSLAGLVMGRRVGRTMGEYGEAAGGAILLAFGLMFIF</sequence>
<evidence type="ECO:0000256" key="4">
    <source>
        <dbReference type="ARBA" id="ARBA00022989"/>
    </source>
</evidence>
<dbReference type="RefSeq" id="WP_036627415.1">
    <property type="nucleotide sequence ID" value="NZ_BOSD01000002.1"/>
</dbReference>
<dbReference type="EMBL" id="JMQA01000063">
    <property type="protein sequence ID" value="KFM83778.1"/>
    <property type="molecule type" value="Genomic_DNA"/>
</dbReference>
<evidence type="ECO:0000256" key="5">
    <source>
        <dbReference type="ARBA" id="ARBA00023065"/>
    </source>
</evidence>
<keyword evidence="1 8" id="KW-0813">Transport</keyword>
<dbReference type="GO" id="GO:0005886">
    <property type="term" value="C:plasma membrane"/>
    <property type="evidence" value="ECO:0007669"/>
    <property type="project" value="UniProtKB-SubCell"/>
</dbReference>
<dbReference type="PATRIC" id="fig|44252.3.peg.6616"/>
<dbReference type="Proteomes" id="UP000029278">
    <property type="component" value="Unassembled WGS sequence"/>
</dbReference>
<feature type="transmembrane region" description="Helical" evidence="8">
    <location>
        <begin position="74"/>
        <end position="95"/>
    </location>
</feature>
<dbReference type="STRING" id="44252.DJ90_5385"/>
<comment type="function">
    <text evidence="8">Probably functions as a manganese efflux pump.</text>
</comment>
<reference evidence="9 11" key="1">
    <citation type="submission" date="2014-04" db="EMBL/GenBank/DDBJ databases">
        <authorList>
            <person name="Bishop-Lilly K.A."/>
            <person name="Broomall S.M."/>
            <person name="Chain P.S."/>
            <person name="Chertkov O."/>
            <person name="Coyne S.R."/>
            <person name="Daligault H.E."/>
            <person name="Davenport K.W."/>
            <person name="Erkkila T."/>
            <person name="Frey K.G."/>
            <person name="Gibbons H.S."/>
            <person name="Gu W."/>
            <person name="Jaissle J."/>
            <person name="Johnson S.L."/>
            <person name="Koroleva G.I."/>
            <person name="Ladner J.T."/>
            <person name="Lo C.-C."/>
            <person name="Minogue T.D."/>
            <person name="Munk C."/>
            <person name="Palacios G.F."/>
            <person name="Redden C.L."/>
            <person name="Rosenzweig C.N."/>
            <person name="Scholz M.B."/>
            <person name="Teshima H."/>
            <person name="Xu Y."/>
        </authorList>
    </citation>
    <scope>NUCLEOTIDE SEQUENCE [LARGE SCALE GENOMIC DNA]</scope>
    <source>
        <strain evidence="9 11">8244</strain>
    </source>
</reference>
<feature type="transmembrane region" description="Helical" evidence="8">
    <location>
        <begin position="12"/>
        <end position="33"/>
    </location>
</feature>
<dbReference type="GO" id="GO:0005384">
    <property type="term" value="F:manganese ion transmembrane transporter activity"/>
    <property type="evidence" value="ECO:0007669"/>
    <property type="project" value="UniProtKB-UniRule"/>
</dbReference>
<dbReference type="InterPro" id="IPR022929">
    <property type="entry name" value="Put_MntP"/>
</dbReference>
<dbReference type="HOGENOM" id="CLU_096410_1_0_9"/>
<evidence type="ECO:0000256" key="8">
    <source>
        <dbReference type="HAMAP-Rule" id="MF_01521"/>
    </source>
</evidence>
<keyword evidence="4 8" id="KW-1133">Transmembrane helix</keyword>
<evidence type="ECO:0000313" key="10">
    <source>
        <dbReference type="EMBL" id="MUG25702.1"/>
    </source>
</evidence>
<gene>
    <name evidence="8" type="primary">mntP</name>
    <name evidence="9" type="ORF">DJ90_5385</name>
    <name evidence="10" type="ORF">GNQ08_25405</name>
</gene>
<reference evidence="10 12" key="2">
    <citation type="submission" date="2019-11" db="EMBL/GenBank/DDBJ databases">
        <title>Draft genome sequences of five Paenibacillus species of dairy origin.</title>
        <authorList>
            <person name="Olajide A.M."/>
            <person name="Chen S."/>
            <person name="Lapointe G."/>
        </authorList>
    </citation>
    <scope>NUCLEOTIDE SEQUENCE [LARGE SCALE GENOMIC DNA]</scope>
    <source>
        <strain evidence="10 12">3CT49</strain>
    </source>
</reference>
<dbReference type="Proteomes" id="UP000442469">
    <property type="component" value="Unassembled WGS sequence"/>
</dbReference>
<evidence type="ECO:0000256" key="1">
    <source>
        <dbReference type="ARBA" id="ARBA00022448"/>
    </source>
</evidence>
<feature type="transmembrane region" description="Helical" evidence="8">
    <location>
        <begin position="107"/>
        <end position="130"/>
    </location>
</feature>
<dbReference type="OrthoDB" id="1679700at2"/>
<keyword evidence="11" id="KW-1185">Reference proteome</keyword>
<evidence type="ECO:0000313" key="9">
    <source>
        <dbReference type="EMBL" id="KFM83778.1"/>
    </source>
</evidence>
<keyword evidence="2 8" id="KW-1003">Cell membrane</keyword>
<dbReference type="PANTHER" id="PTHR35529:SF1">
    <property type="entry name" value="MANGANESE EFFLUX PUMP MNTP-RELATED"/>
    <property type="match status" value="1"/>
</dbReference>
<dbReference type="EMBL" id="WNZZ01000029">
    <property type="protein sequence ID" value="MUG25702.1"/>
    <property type="molecule type" value="Genomic_DNA"/>
</dbReference>
<keyword evidence="6 8" id="KW-0472">Membrane</keyword>
<organism evidence="9 11">
    <name type="scientific">Paenibacillus macerans</name>
    <name type="common">Bacillus macerans</name>
    <dbReference type="NCBI Taxonomy" id="44252"/>
    <lineage>
        <taxon>Bacteria</taxon>
        <taxon>Bacillati</taxon>
        <taxon>Bacillota</taxon>
        <taxon>Bacilli</taxon>
        <taxon>Bacillales</taxon>
        <taxon>Paenibacillaceae</taxon>
        <taxon>Paenibacillus</taxon>
    </lineage>
</organism>
<comment type="similarity">
    <text evidence="8">Belongs to the MntP (TC 9.B.29) family.</text>
</comment>
<comment type="subcellular location">
    <subcellularLocation>
        <location evidence="8">Cell membrane</location>
        <topology evidence="8">Multi-pass membrane protein</topology>
    </subcellularLocation>
</comment>
<proteinExistence type="inferred from homology"/>
<keyword evidence="3 8" id="KW-0812">Transmembrane</keyword>
<evidence type="ECO:0000313" key="11">
    <source>
        <dbReference type="Proteomes" id="UP000029278"/>
    </source>
</evidence>
<evidence type="ECO:0000256" key="7">
    <source>
        <dbReference type="ARBA" id="ARBA00023211"/>
    </source>
</evidence>
<feature type="transmembrane region" description="Helical" evidence="8">
    <location>
        <begin position="45"/>
        <end position="68"/>
    </location>
</feature>
<protein>
    <recommendedName>
        <fullName evidence="8">Putative manganese efflux pump MntP</fullName>
    </recommendedName>
</protein>
<evidence type="ECO:0000313" key="12">
    <source>
        <dbReference type="Proteomes" id="UP000442469"/>
    </source>
</evidence>
<comment type="caution">
    <text evidence="9">The sequence shown here is derived from an EMBL/GenBank/DDBJ whole genome shotgun (WGS) entry which is preliminary data.</text>
</comment>
<dbReference type="AlphaFoldDB" id="A0A090XFP9"/>
<dbReference type="PANTHER" id="PTHR35529">
    <property type="entry name" value="MANGANESE EFFLUX PUMP MNTP-RELATED"/>
    <property type="match status" value="1"/>
</dbReference>
<evidence type="ECO:0000256" key="6">
    <source>
        <dbReference type="ARBA" id="ARBA00023136"/>
    </source>
</evidence>
<feature type="transmembrane region" description="Helical" evidence="8">
    <location>
        <begin position="136"/>
        <end position="156"/>
    </location>
</feature>
<evidence type="ECO:0000256" key="2">
    <source>
        <dbReference type="ARBA" id="ARBA00022475"/>
    </source>
</evidence>
<dbReference type="InterPro" id="IPR003810">
    <property type="entry name" value="Mntp/YtaF"/>
</dbReference>